<dbReference type="InterPro" id="IPR011257">
    <property type="entry name" value="DNA_glycosylase"/>
</dbReference>
<organism evidence="1 2">
    <name type="scientific">Carnobacterium maltaromaticum</name>
    <name type="common">Carnobacterium piscicola</name>
    <dbReference type="NCBI Taxonomy" id="2751"/>
    <lineage>
        <taxon>Bacteria</taxon>
        <taxon>Bacillati</taxon>
        <taxon>Bacillota</taxon>
        <taxon>Bacilli</taxon>
        <taxon>Lactobacillales</taxon>
        <taxon>Carnobacteriaceae</taxon>
        <taxon>Carnobacterium</taxon>
    </lineage>
</organism>
<dbReference type="EMBL" id="JAVBVO010000004">
    <property type="protein sequence ID" value="MDZ5759948.1"/>
    <property type="molecule type" value="Genomic_DNA"/>
</dbReference>
<dbReference type="EC" id="3.2.2.20" evidence="1"/>
<comment type="caution">
    <text evidence="1">The sequence shown here is derived from an EMBL/GenBank/DDBJ whole genome shotgun (WGS) entry which is preliminary data.</text>
</comment>
<accession>A0AAW9JWG4</accession>
<reference evidence="1" key="1">
    <citation type="submission" date="2023-08" db="EMBL/GenBank/DDBJ databases">
        <title>Genomic characterization of piscicolin 126 produced by Carnobacterium maltaromaticum CM22 strain isolated from salmon (Salmo salar).</title>
        <authorList>
            <person name="Gonzalez-Gragera E."/>
            <person name="Garcia-Lopez J.D."/>
            <person name="Teso-Perez C."/>
            <person name="Gimenez-Hernandez I."/>
            <person name="Peralta-Sanchez J.M."/>
            <person name="Valdivia E."/>
            <person name="Montalban-Lopez M."/>
            <person name="Martin-Platero A.M."/>
            <person name="Banos A."/>
            <person name="Martinez-Bueno M."/>
        </authorList>
    </citation>
    <scope>NUCLEOTIDE SEQUENCE</scope>
    <source>
        <strain evidence="1">CM22</strain>
    </source>
</reference>
<sequence>MKKNSTASTGIQFYQNQWGTPTHDDQLLFELLTVGTFQVGLGWKMVVNKRDVFLRNFQQMDILKVAAMMPDDVERIMEDPAMIRNPRKINATITNARAIIGIQKEYGSFAAYLWQFVDNQTIEYEYTEASEVPTSSPLSEKVAKELKKKGFKFVGPIVTYMFMKASGLVHDTIIDR</sequence>
<dbReference type="GO" id="GO:0008725">
    <property type="term" value="F:DNA-3-methyladenine glycosylase activity"/>
    <property type="evidence" value="ECO:0007669"/>
    <property type="project" value="UniProtKB-EC"/>
</dbReference>
<proteinExistence type="predicted"/>
<keyword evidence="1" id="KW-0326">Glycosidase</keyword>
<dbReference type="InterPro" id="IPR052891">
    <property type="entry name" value="DNA-3mA_glycosylase"/>
</dbReference>
<gene>
    <name evidence="1" type="ORF">RAK27_14895</name>
</gene>
<dbReference type="Pfam" id="PF03352">
    <property type="entry name" value="Adenine_glyco"/>
    <property type="match status" value="1"/>
</dbReference>
<dbReference type="InterPro" id="IPR005019">
    <property type="entry name" value="Adenine_glyco"/>
</dbReference>
<dbReference type="RefSeq" id="WP_015075237.1">
    <property type="nucleotide sequence ID" value="NZ_CP016844.1"/>
</dbReference>
<dbReference type="GO" id="GO:0006284">
    <property type="term" value="P:base-excision repair"/>
    <property type="evidence" value="ECO:0007669"/>
    <property type="project" value="InterPro"/>
</dbReference>
<dbReference type="PANTHER" id="PTHR30037:SF4">
    <property type="entry name" value="DNA-3-METHYLADENINE GLYCOSYLASE I"/>
    <property type="match status" value="1"/>
</dbReference>
<protein>
    <submittedName>
        <fullName evidence="1">DNA-3-methyladenine glycosylase I</fullName>
        <ecNumber evidence="1">3.2.2.20</ecNumber>
    </submittedName>
</protein>
<name>A0AAW9JWG4_CARML</name>
<dbReference type="Proteomes" id="UP001290462">
    <property type="component" value="Unassembled WGS sequence"/>
</dbReference>
<evidence type="ECO:0000313" key="2">
    <source>
        <dbReference type="Proteomes" id="UP001290462"/>
    </source>
</evidence>
<dbReference type="SUPFAM" id="SSF48150">
    <property type="entry name" value="DNA-glycosylase"/>
    <property type="match status" value="1"/>
</dbReference>
<evidence type="ECO:0000313" key="1">
    <source>
        <dbReference type="EMBL" id="MDZ5759948.1"/>
    </source>
</evidence>
<keyword evidence="1" id="KW-0378">Hydrolase</keyword>
<dbReference type="AlphaFoldDB" id="A0AAW9JWG4"/>
<dbReference type="PANTHER" id="PTHR30037">
    <property type="entry name" value="DNA-3-METHYLADENINE GLYCOSYLASE 1"/>
    <property type="match status" value="1"/>
</dbReference>
<dbReference type="Gene3D" id="1.10.340.30">
    <property type="entry name" value="Hypothetical protein, domain 2"/>
    <property type="match status" value="1"/>
</dbReference>